<feature type="transmembrane region" description="Helical" evidence="1">
    <location>
        <begin position="21"/>
        <end position="38"/>
    </location>
</feature>
<proteinExistence type="predicted"/>
<feature type="transmembrane region" description="Helical" evidence="1">
    <location>
        <begin position="87"/>
        <end position="106"/>
    </location>
</feature>
<evidence type="ECO:0000256" key="1">
    <source>
        <dbReference type="SAM" id="Phobius"/>
    </source>
</evidence>
<keyword evidence="1" id="KW-1133">Transmembrane helix</keyword>
<keyword evidence="1" id="KW-0472">Membrane</keyword>
<accession>A0A811VKI1</accession>
<sequence>MRRCVHCSDLMHTRVYVHAKLAMLPPVILHFSVSFSFAHKLPARPPVSSPLWHNRSSSRRALPGASLAVHITLAWHCQSSSQSSSTLCHSLLLTSALVIFFPYILFLSQADLHIVLSVVYPALFHSLSISFSQVFFHFFFYFYSYFFFKFLQFCTPHSLPYFSQLTCMYIHM</sequence>
<keyword evidence="3" id="KW-1185">Reference proteome</keyword>
<dbReference type="EMBL" id="CAJHJT010000067">
    <property type="protein sequence ID" value="CAD7015504.1"/>
    <property type="molecule type" value="Genomic_DNA"/>
</dbReference>
<gene>
    <name evidence="2" type="ORF">CCAP1982_LOCUS23443</name>
</gene>
<evidence type="ECO:0000313" key="3">
    <source>
        <dbReference type="Proteomes" id="UP000606786"/>
    </source>
</evidence>
<protein>
    <submittedName>
        <fullName evidence="2">(Mediterranean fruit fly) hypothetical protein</fullName>
    </submittedName>
</protein>
<reference evidence="2" key="1">
    <citation type="submission" date="2020-11" db="EMBL/GenBank/DDBJ databases">
        <authorList>
            <person name="Whitehead M."/>
        </authorList>
    </citation>
    <scope>NUCLEOTIDE SEQUENCE</scope>
    <source>
        <strain evidence="2">EGII</strain>
    </source>
</reference>
<keyword evidence="1" id="KW-0812">Transmembrane</keyword>
<comment type="caution">
    <text evidence="2">The sequence shown here is derived from an EMBL/GenBank/DDBJ whole genome shotgun (WGS) entry which is preliminary data.</text>
</comment>
<evidence type="ECO:0000313" key="2">
    <source>
        <dbReference type="EMBL" id="CAD7015504.1"/>
    </source>
</evidence>
<feature type="transmembrane region" description="Helical" evidence="1">
    <location>
        <begin position="118"/>
        <end position="143"/>
    </location>
</feature>
<dbReference type="Proteomes" id="UP000606786">
    <property type="component" value="Unassembled WGS sequence"/>
</dbReference>
<dbReference type="AlphaFoldDB" id="A0A811VKI1"/>
<organism evidence="2 3">
    <name type="scientific">Ceratitis capitata</name>
    <name type="common">Mediterranean fruit fly</name>
    <name type="synonym">Tephritis capitata</name>
    <dbReference type="NCBI Taxonomy" id="7213"/>
    <lineage>
        <taxon>Eukaryota</taxon>
        <taxon>Metazoa</taxon>
        <taxon>Ecdysozoa</taxon>
        <taxon>Arthropoda</taxon>
        <taxon>Hexapoda</taxon>
        <taxon>Insecta</taxon>
        <taxon>Pterygota</taxon>
        <taxon>Neoptera</taxon>
        <taxon>Endopterygota</taxon>
        <taxon>Diptera</taxon>
        <taxon>Brachycera</taxon>
        <taxon>Muscomorpha</taxon>
        <taxon>Tephritoidea</taxon>
        <taxon>Tephritidae</taxon>
        <taxon>Ceratitis</taxon>
        <taxon>Ceratitis</taxon>
    </lineage>
</organism>
<name>A0A811VKI1_CERCA</name>